<evidence type="ECO:0000256" key="10">
    <source>
        <dbReference type="SAM" id="MobiDB-lite"/>
    </source>
</evidence>
<evidence type="ECO:0000313" key="12">
    <source>
        <dbReference type="EMBL" id="QLI80747.1"/>
    </source>
</evidence>
<evidence type="ECO:0000256" key="9">
    <source>
        <dbReference type="ARBA" id="ARBA00023136"/>
    </source>
</evidence>
<keyword evidence="9" id="KW-0472">Membrane</keyword>
<dbReference type="KEGG" id="cfon:HZU75_03925"/>
<dbReference type="Proteomes" id="UP000510822">
    <property type="component" value="Chromosome"/>
</dbReference>
<dbReference type="GO" id="GO:0015031">
    <property type="term" value="P:protein transport"/>
    <property type="evidence" value="ECO:0007669"/>
    <property type="project" value="UniProtKB-KW"/>
</dbReference>
<dbReference type="GO" id="GO:0031992">
    <property type="term" value="F:energy transducer activity"/>
    <property type="evidence" value="ECO:0007669"/>
    <property type="project" value="TreeGrafter"/>
</dbReference>
<dbReference type="SUPFAM" id="SSF74653">
    <property type="entry name" value="TolA/TonB C-terminal domain"/>
    <property type="match status" value="1"/>
</dbReference>
<keyword evidence="6" id="KW-0812">Transmembrane</keyword>
<accession>A0A7D5ZFD6</accession>
<dbReference type="InterPro" id="IPR037682">
    <property type="entry name" value="TonB_C"/>
</dbReference>
<keyword evidence="4" id="KW-1003">Cell membrane</keyword>
<proteinExistence type="inferred from homology"/>
<evidence type="ECO:0000256" key="8">
    <source>
        <dbReference type="ARBA" id="ARBA00022989"/>
    </source>
</evidence>
<dbReference type="EMBL" id="CP058952">
    <property type="protein sequence ID" value="QLI80747.1"/>
    <property type="molecule type" value="Genomic_DNA"/>
</dbReference>
<feature type="region of interest" description="Disordered" evidence="10">
    <location>
        <begin position="108"/>
        <end position="137"/>
    </location>
</feature>
<feature type="region of interest" description="Disordered" evidence="10">
    <location>
        <begin position="54"/>
        <end position="93"/>
    </location>
</feature>
<name>A0A7D5ZFD6_9NEIS</name>
<evidence type="ECO:0000256" key="4">
    <source>
        <dbReference type="ARBA" id="ARBA00022475"/>
    </source>
</evidence>
<dbReference type="PANTHER" id="PTHR33446">
    <property type="entry name" value="PROTEIN TONB-RELATED"/>
    <property type="match status" value="1"/>
</dbReference>
<keyword evidence="5" id="KW-0997">Cell inner membrane</keyword>
<dbReference type="InterPro" id="IPR006260">
    <property type="entry name" value="TonB/TolA_C"/>
</dbReference>
<evidence type="ECO:0000256" key="6">
    <source>
        <dbReference type="ARBA" id="ARBA00022692"/>
    </source>
</evidence>
<gene>
    <name evidence="12" type="ORF">HZU75_03925</name>
</gene>
<feature type="compositionally biased region" description="Pro residues" evidence="10">
    <location>
        <begin position="82"/>
        <end position="92"/>
    </location>
</feature>
<evidence type="ECO:0000256" key="1">
    <source>
        <dbReference type="ARBA" id="ARBA00004383"/>
    </source>
</evidence>
<evidence type="ECO:0000256" key="7">
    <source>
        <dbReference type="ARBA" id="ARBA00022927"/>
    </source>
</evidence>
<dbReference type="AlphaFoldDB" id="A0A7D5ZFD6"/>
<dbReference type="Pfam" id="PF03544">
    <property type="entry name" value="TonB_C"/>
    <property type="match status" value="1"/>
</dbReference>
<feature type="domain" description="TonB C-terminal" evidence="11">
    <location>
        <begin position="143"/>
        <end position="235"/>
    </location>
</feature>
<comment type="similarity">
    <text evidence="2">Belongs to the TonB family.</text>
</comment>
<keyword evidence="3" id="KW-0813">Transport</keyword>
<dbReference type="GO" id="GO:0098797">
    <property type="term" value="C:plasma membrane protein complex"/>
    <property type="evidence" value="ECO:0007669"/>
    <property type="project" value="TreeGrafter"/>
</dbReference>
<dbReference type="PROSITE" id="PS52015">
    <property type="entry name" value="TONB_CTD"/>
    <property type="match status" value="1"/>
</dbReference>
<keyword evidence="7" id="KW-0653">Protein transport</keyword>
<dbReference type="NCBIfam" id="TIGR01352">
    <property type="entry name" value="tonB_Cterm"/>
    <property type="match status" value="1"/>
</dbReference>
<evidence type="ECO:0000256" key="5">
    <source>
        <dbReference type="ARBA" id="ARBA00022519"/>
    </source>
</evidence>
<dbReference type="Gene3D" id="3.30.1150.10">
    <property type="match status" value="1"/>
</dbReference>
<evidence type="ECO:0000256" key="2">
    <source>
        <dbReference type="ARBA" id="ARBA00006555"/>
    </source>
</evidence>
<evidence type="ECO:0000259" key="11">
    <source>
        <dbReference type="PROSITE" id="PS52015"/>
    </source>
</evidence>
<keyword evidence="8" id="KW-1133">Transmembrane helix</keyword>
<feature type="compositionally biased region" description="Low complexity" evidence="10">
    <location>
        <begin position="54"/>
        <end position="63"/>
    </location>
</feature>
<keyword evidence="13" id="KW-1185">Reference proteome</keyword>
<organism evidence="12 13">
    <name type="scientific">Chitinibacter fontanus</name>
    <dbReference type="NCBI Taxonomy" id="1737446"/>
    <lineage>
        <taxon>Bacteria</taxon>
        <taxon>Pseudomonadati</taxon>
        <taxon>Pseudomonadota</taxon>
        <taxon>Betaproteobacteria</taxon>
        <taxon>Neisseriales</taxon>
        <taxon>Chitinibacteraceae</taxon>
        <taxon>Chitinibacter</taxon>
    </lineage>
</organism>
<reference evidence="12 13" key="1">
    <citation type="journal article" date="2016" name="Int. J. Syst. Evol. Microbiol.">
        <title>Chitinibacter fontanus sp. nov., isolated from a spring.</title>
        <authorList>
            <person name="Sheu S.Y."/>
            <person name="Li Y.S."/>
            <person name="Young C.C."/>
            <person name="Chen W.M."/>
        </authorList>
    </citation>
    <scope>NUCLEOTIDE SEQUENCE [LARGE SCALE GENOMIC DNA]</scope>
    <source>
        <strain evidence="12 13">STM-7</strain>
    </source>
</reference>
<dbReference type="InterPro" id="IPR051045">
    <property type="entry name" value="TonB-dependent_transducer"/>
</dbReference>
<dbReference type="RefSeq" id="WP_180307881.1">
    <property type="nucleotide sequence ID" value="NZ_CP058952.1"/>
</dbReference>
<dbReference type="PANTHER" id="PTHR33446:SF2">
    <property type="entry name" value="PROTEIN TONB"/>
    <property type="match status" value="1"/>
</dbReference>
<sequence length="235" mass="24547">MSARLARFALISLLAHALLIWLLPSAQLAPPAQTLVASEMMKVALLPAAPKPLAAAPRSAPRADQPVAQKAPPHLPRHPAAAEPPPAPPPVAAPLAPKVLAIADTTNSHATVPGEPSQPKLPAGAADKAKSSEGESSGAITQVAQFSAAYLNNPTPEIPFLARERCQSGRVVLRVLVSASGKPLQVTVAKESGCAIYDRVAQKTVKNQWRFEPARSGSVAVESEVEVPIRLNLVD</sequence>
<evidence type="ECO:0000313" key="13">
    <source>
        <dbReference type="Proteomes" id="UP000510822"/>
    </source>
</evidence>
<evidence type="ECO:0000256" key="3">
    <source>
        <dbReference type="ARBA" id="ARBA00022448"/>
    </source>
</evidence>
<comment type="subcellular location">
    <subcellularLocation>
        <location evidence="1">Cell inner membrane</location>
        <topology evidence="1">Single-pass membrane protein</topology>
        <orientation evidence="1">Periplasmic side</orientation>
    </subcellularLocation>
</comment>
<protein>
    <submittedName>
        <fullName evidence="12">Energy transducer TonB</fullName>
    </submittedName>
</protein>
<dbReference type="GO" id="GO:0055085">
    <property type="term" value="P:transmembrane transport"/>
    <property type="evidence" value="ECO:0007669"/>
    <property type="project" value="InterPro"/>
</dbReference>